<evidence type="ECO:0000256" key="5">
    <source>
        <dbReference type="ARBA" id="ARBA00023136"/>
    </source>
</evidence>
<keyword evidence="2" id="KW-1003">Cell membrane</keyword>
<feature type="transmembrane region" description="Helical" evidence="7">
    <location>
        <begin position="248"/>
        <end position="267"/>
    </location>
</feature>
<dbReference type="AlphaFoldDB" id="G9ZBQ5"/>
<proteinExistence type="predicted"/>
<evidence type="ECO:0000256" key="4">
    <source>
        <dbReference type="ARBA" id="ARBA00022989"/>
    </source>
</evidence>
<evidence type="ECO:0000313" key="9">
    <source>
        <dbReference type="EMBL" id="EHM56044.1"/>
    </source>
</evidence>
<dbReference type="Proteomes" id="UP000004750">
    <property type="component" value="Unassembled WGS sequence"/>
</dbReference>
<accession>G9ZBQ5</accession>
<keyword evidence="3 7" id="KW-0812">Transmembrane</keyword>
<evidence type="ECO:0000256" key="7">
    <source>
        <dbReference type="SAM" id="Phobius"/>
    </source>
</evidence>
<evidence type="ECO:0000256" key="3">
    <source>
        <dbReference type="ARBA" id="ARBA00022692"/>
    </source>
</evidence>
<evidence type="ECO:0000259" key="8">
    <source>
        <dbReference type="Pfam" id="PF03772"/>
    </source>
</evidence>
<keyword evidence="5 7" id="KW-0472">Membrane</keyword>
<dbReference type="PANTHER" id="PTHR30619:SF1">
    <property type="entry name" value="RECOMBINATION PROTEIN 2"/>
    <property type="match status" value="1"/>
</dbReference>
<dbReference type="GO" id="GO:0005886">
    <property type="term" value="C:plasma membrane"/>
    <property type="evidence" value="ECO:0007669"/>
    <property type="project" value="UniProtKB-SubCell"/>
</dbReference>
<protein>
    <submittedName>
        <fullName evidence="9">Tat pathway signal sequence domain protein</fullName>
    </submittedName>
</protein>
<comment type="caution">
    <text evidence="9">The sequence shown here is derived from an EMBL/GenBank/DDBJ whole genome shotgun (WGS) entry which is preliminary data.</text>
</comment>
<reference evidence="9 10" key="1">
    <citation type="submission" date="2011-08" db="EMBL/GenBank/DDBJ databases">
        <authorList>
            <person name="Weinstock G."/>
            <person name="Sodergren E."/>
            <person name="Clifton S."/>
            <person name="Fulton L."/>
            <person name="Fulton B."/>
            <person name="Courtney L."/>
            <person name="Fronick C."/>
            <person name="Harrison M."/>
            <person name="Strong C."/>
            <person name="Farmer C."/>
            <person name="Delahaunty K."/>
            <person name="Markovic C."/>
            <person name="Hall O."/>
            <person name="Minx P."/>
            <person name="Tomlinson C."/>
            <person name="Mitreva M."/>
            <person name="Hou S."/>
            <person name="Chen J."/>
            <person name="Wollam A."/>
            <person name="Pepin K.H."/>
            <person name="Johnson M."/>
            <person name="Bhonagiri V."/>
            <person name="Zhang X."/>
            <person name="Suruliraj S."/>
            <person name="Warren W."/>
            <person name="Chinwalla A."/>
            <person name="Mardis E.R."/>
            <person name="Wilson R.K."/>
        </authorList>
    </citation>
    <scope>NUCLEOTIDE SEQUENCE [LARGE SCALE GENOMIC DNA]</scope>
    <source>
        <strain evidence="9 10">F0432</strain>
    </source>
</reference>
<dbReference type="InterPro" id="IPR052159">
    <property type="entry name" value="Competence_DNA_uptake"/>
</dbReference>
<feature type="transmembrane region" description="Helical" evidence="7">
    <location>
        <begin position="312"/>
        <end position="328"/>
    </location>
</feature>
<feature type="transmembrane region" description="Helical" evidence="7">
    <location>
        <begin position="406"/>
        <end position="428"/>
    </location>
</feature>
<name>G9ZBQ5_9GAMM</name>
<feature type="transmembrane region" description="Helical" evidence="7">
    <location>
        <begin position="466"/>
        <end position="485"/>
    </location>
</feature>
<comment type="subcellular location">
    <subcellularLocation>
        <location evidence="1">Cell membrane</location>
        <topology evidence="1">Multi-pass membrane protein</topology>
    </subcellularLocation>
</comment>
<gene>
    <name evidence="9" type="ORF">HMPREF9080_00179</name>
</gene>
<feature type="transmembrane region" description="Helical" evidence="7">
    <location>
        <begin position="505"/>
        <end position="526"/>
    </location>
</feature>
<dbReference type="HOGENOM" id="CLU_422555_0_0_6"/>
<evidence type="ECO:0000256" key="6">
    <source>
        <dbReference type="SAM" id="MobiDB-lite"/>
    </source>
</evidence>
<feature type="transmembrane region" description="Helical" evidence="7">
    <location>
        <begin position="287"/>
        <end position="305"/>
    </location>
</feature>
<dbReference type="NCBIfam" id="TIGR00360">
    <property type="entry name" value="ComEC_N-term"/>
    <property type="match status" value="1"/>
</dbReference>
<feature type="region of interest" description="Disordered" evidence="6">
    <location>
        <begin position="1"/>
        <end position="28"/>
    </location>
</feature>
<feature type="domain" description="ComEC/Rec2-related protein" evidence="8">
    <location>
        <begin position="224"/>
        <end position="481"/>
    </location>
</feature>
<evidence type="ECO:0000313" key="10">
    <source>
        <dbReference type="Proteomes" id="UP000004750"/>
    </source>
</evidence>
<dbReference type="EMBL" id="AGCM01000008">
    <property type="protein sequence ID" value="EHM56044.1"/>
    <property type="molecule type" value="Genomic_DNA"/>
</dbReference>
<dbReference type="STRING" id="797473.HMPREF9080_00179"/>
<dbReference type="PANTHER" id="PTHR30619">
    <property type="entry name" value="DNA INTERNALIZATION/COMPETENCE PROTEIN COMEC/REC2"/>
    <property type="match status" value="1"/>
</dbReference>
<dbReference type="InterPro" id="IPR004477">
    <property type="entry name" value="ComEC_N"/>
</dbReference>
<feature type="transmembrane region" description="Helical" evidence="7">
    <location>
        <begin position="440"/>
        <end position="460"/>
    </location>
</feature>
<evidence type="ECO:0000256" key="1">
    <source>
        <dbReference type="ARBA" id="ARBA00004651"/>
    </source>
</evidence>
<feature type="transmembrane region" description="Helical" evidence="7">
    <location>
        <begin position="348"/>
        <end position="369"/>
    </location>
</feature>
<keyword evidence="4 7" id="KW-1133">Transmembrane helix</keyword>
<evidence type="ECO:0000256" key="2">
    <source>
        <dbReference type="ARBA" id="ARBA00022475"/>
    </source>
</evidence>
<feature type="transmembrane region" description="Helical" evidence="7">
    <location>
        <begin position="381"/>
        <end position="400"/>
    </location>
</feature>
<organism evidence="9 10">
    <name type="scientific">Cardiobacterium valvarum F0432</name>
    <dbReference type="NCBI Taxonomy" id="797473"/>
    <lineage>
        <taxon>Bacteria</taxon>
        <taxon>Pseudomonadati</taxon>
        <taxon>Pseudomonadota</taxon>
        <taxon>Gammaproteobacteria</taxon>
        <taxon>Cardiobacteriales</taxon>
        <taxon>Cardiobacteriaceae</taxon>
        <taxon>Cardiobacterium</taxon>
    </lineage>
</organism>
<dbReference type="Pfam" id="PF03772">
    <property type="entry name" value="Competence"/>
    <property type="match status" value="1"/>
</dbReference>
<sequence length="649" mass="69349">MAGRHIFGKGTAMGGTERDGQGGRPSAGIMTGRRGAIAPLDATLLAVAGGILLAWRLPLPQWSLPCALVLLAHRLTRYPAIALLAALWTLSPWQFTAPLPAAVDCRATFYIADFPTRGYPVGSRFVLVTRQAGDCPLKPGDRLSGADFSRRPYRLGEVLHAQVRLKPGDGSRVAQQARLRGRATVRAVTLLNESAPWTVRQRAALASRIDAVFPATQRAWLRALIIGDRSGLDAEAQNRLRRSGTSHLIAISGLHLALIAGLIYLLLRHLTAALPPRGRGGVQPHTIALHGTLLCALAYALLTGAASPVLRAWLMLAVLTLCWHWPGLGGGQQALKLAALAILLANPWQLGAAGAWLSFAAVAVIFYSAPLWRQLRPLWQWLVLQTLITLALLPIGWALFGGISLVSLAANLVLIPWLAPVLAASLLALICPPLAPAASWLLDTFLHALAGFAAPAWAYWQPAFQPGTTAALCATAAVLCALARLHGREFPLQTETVASPWPQRLLTLPLAWAALALGISLAAVFLPPPDYRAPNGSAVHYHGGKTLVVNAGLRHRNLGRDDAARYLLPELRRHARRPDAIVLTGKGLRQTSALITLLTAYPQTPVYSTLPLPNLPFAVTYCPADNAAGLVFTKTATGCTARFGQVLLP</sequence>